<accession>A0AC35TNM0</accession>
<sequence>MEKKSATTAAVIAPSPTDAGVSKQSNKPMLTFAKIVASGDVPTSNGAIVYAAPNRSAQTSKTNTTTDLEPKARERSSRSRKSSHSKRAPKSLVAGSGVVEGQDKIKKNSKKKTSTKKSGLRKEGLSKDGTNVKAEVEKNVDNALVGASTKEAIEIVLAPAPIPKQNAWFARSSATPNNTPVTANVSETPVPSVSTQRVLATTKVTKDTKVWPSLADETTPANENSPHNSKENTDITKAVKSTKNSDSSESKPVWKKIEVEVEFSASNIPKKVINHDGERKRKDNKRNNKFENHHKNHQVRDDTNHAPEENETANVDNYCYFDKNSKGMYYQAHGRQGWKKIEGNMSEKLVEPNNGEDQNNHSDIYKKNKGNFRNDKNRNFGSYNNHRDGKFNPHEALPPPKNPLAPARLTASERKDRGPLPAWDDVSQVDDYFDYMALMEKQYENFYAMTILPPFDSSVQLNGADASSRPESVASPIANVTVSHTPTALMSPVPYNRRTAPPSAVPSTGVYSPQMFSSNAPLGSFSGKPEVLRETLKKQIEYYLSYENLTKDFYLRRKMDPQGYLELSLIAGFPRVRFLSQDINVIIESLSDSDKVELCADKCLIRPKQNALQWVILGSTVEGEQRPDSSASPSAKEDEITVNKVEAKPQELSAAPLIQQVPETHAEHFDSDSSAENFSEINKSAKKNLPKSKTAKSKRAAANNSAKPSISKPAQNDLDFKFDEEIDTSSSFISRRPKSDGGVDFPDDIDDANVDKLIIFAQSPLPNKQKRTYDRTGDYVNRMEKLGILNEEMEYGLRRYEEELWSKTDQKEVVKNEKVLLVSAEEANKLKKVANPAKVREARSRTVSKSEDGPLPNDKTTAVSSVWAMKARERATAANVVPKSPVVARESKEKILNRFFPVKPAAPVEGKKIKKHKLRHSENPPVELPVGWLLGTTRSTSSEEEKKKTASNASLNSTALIADLPQHPSLQLFQENGFQQSKYSAWKSDCLKQRAALGLDCIEMNTLYRFWGMFLPDNFNRNMYTEFRKLATEDAKNGSRYGIEALFRFYTYGLQSKFRPMVYIHFQEETLADVKRKQLYGLEKFYAFMKYYKKSKELFVRDDLAAELAKFPFASNTSLKE</sequence>
<dbReference type="WBParaSite" id="RSKR_0000266300.1">
    <property type="protein sequence ID" value="RSKR_0000266300.1"/>
    <property type="gene ID" value="RSKR_0000266300"/>
</dbReference>
<organism evidence="1 2">
    <name type="scientific">Rhabditophanes sp. KR3021</name>
    <dbReference type="NCBI Taxonomy" id="114890"/>
    <lineage>
        <taxon>Eukaryota</taxon>
        <taxon>Metazoa</taxon>
        <taxon>Ecdysozoa</taxon>
        <taxon>Nematoda</taxon>
        <taxon>Chromadorea</taxon>
        <taxon>Rhabditida</taxon>
        <taxon>Tylenchina</taxon>
        <taxon>Panagrolaimomorpha</taxon>
        <taxon>Strongyloidoidea</taxon>
        <taxon>Alloionematidae</taxon>
        <taxon>Rhabditophanes</taxon>
    </lineage>
</organism>
<dbReference type="Proteomes" id="UP000095286">
    <property type="component" value="Unplaced"/>
</dbReference>
<reference evidence="2" key="1">
    <citation type="submission" date="2016-11" db="UniProtKB">
        <authorList>
            <consortium name="WormBaseParasite"/>
        </authorList>
    </citation>
    <scope>IDENTIFICATION</scope>
    <source>
        <strain evidence="2">KR3021</strain>
    </source>
</reference>
<evidence type="ECO:0000313" key="1">
    <source>
        <dbReference type="Proteomes" id="UP000095286"/>
    </source>
</evidence>
<protein>
    <submittedName>
        <fullName evidence="2">HTH La-type RNA-binding domain-containing protein</fullName>
    </submittedName>
</protein>
<name>A0AC35TNM0_9BILA</name>
<proteinExistence type="predicted"/>
<evidence type="ECO:0000313" key="2">
    <source>
        <dbReference type="WBParaSite" id="RSKR_0000266300.1"/>
    </source>
</evidence>